<feature type="non-terminal residue" evidence="1">
    <location>
        <position position="176"/>
    </location>
</feature>
<protein>
    <submittedName>
        <fullName evidence="1">Uncharacterized protein</fullName>
    </submittedName>
</protein>
<organism evidence="1 2">
    <name type="scientific">Rotaria sordida</name>
    <dbReference type="NCBI Taxonomy" id="392033"/>
    <lineage>
        <taxon>Eukaryota</taxon>
        <taxon>Metazoa</taxon>
        <taxon>Spiralia</taxon>
        <taxon>Gnathifera</taxon>
        <taxon>Rotifera</taxon>
        <taxon>Eurotatoria</taxon>
        <taxon>Bdelloidea</taxon>
        <taxon>Philodinida</taxon>
        <taxon>Philodinidae</taxon>
        <taxon>Rotaria</taxon>
    </lineage>
</organism>
<evidence type="ECO:0000313" key="1">
    <source>
        <dbReference type="EMBL" id="CAF4286364.1"/>
    </source>
</evidence>
<reference evidence="1" key="1">
    <citation type="submission" date="2021-02" db="EMBL/GenBank/DDBJ databases">
        <authorList>
            <person name="Nowell W R."/>
        </authorList>
    </citation>
    <scope>NUCLEOTIDE SEQUENCE</scope>
</reference>
<sequence>KMIKSMQRKLHKANIAVGQTDKSKLFFFIDAQAYEEKIRNYMIKTNAYQEITSGICPLGNDLHLVILLLDHLHEREEITDEQYKQMYPNLKTLELAHIYFNLKVHKPEISVRPIVASINAPARLISSFLDQLCTPIYNYVTKDITFINSIDLIRKLNEYQQKGYLTSTRLFVIFDG</sequence>
<dbReference type="Proteomes" id="UP000663823">
    <property type="component" value="Unassembled WGS sequence"/>
</dbReference>
<feature type="non-terminal residue" evidence="1">
    <location>
        <position position="1"/>
    </location>
</feature>
<dbReference type="EMBL" id="CAJOAX010042557">
    <property type="protein sequence ID" value="CAF4286364.1"/>
    <property type="molecule type" value="Genomic_DNA"/>
</dbReference>
<dbReference type="AlphaFoldDB" id="A0A820H1P8"/>
<name>A0A820H1P8_9BILA</name>
<accession>A0A820H1P8</accession>
<comment type="caution">
    <text evidence="1">The sequence shown here is derived from an EMBL/GenBank/DDBJ whole genome shotgun (WGS) entry which is preliminary data.</text>
</comment>
<evidence type="ECO:0000313" key="2">
    <source>
        <dbReference type="Proteomes" id="UP000663823"/>
    </source>
</evidence>
<proteinExistence type="predicted"/>
<gene>
    <name evidence="1" type="ORF">OTI717_LOCUS41588</name>
</gene>